<accession>A0ABU8MUL4</accession>
<evidence type="ECO:0000313" key="2">
    <source>
        <dbReference type="EMBL" id="MEJ2870956.1"/>
    </source>
</evidence>
<dbReference type="Proteomes" id="UP001385809">
    <property type="component" value="Unassembled WGS sequence"/>
</dbReference>
<sequence>MSESQPSTFMRSKEQPDADGCPALLIQPDVVLVPRPAAHEPNLETALEVVVVDPQSKVPVERIRVASGSLVPGGAQGIGLLLGLERPSMNRPFDVGSPEEFSLLVEVSLSVDEADLWGLLLNLKRVQDLPTSVPDDVLANLRTLESTERPPVWPQGEGGDQIVSWIGAILGVLGKK</sequence>
<reference evidence="2 3" key="1">
    <citation type="submission" date="2024-03" db="EMBL/GenBank/DDBJ databases">
        <title>Actinomycetospora sp. OC33-EN08, a novel actinomycete isolated from wild orchid (Aerides multiflora).</title>
        <authorList>
            <person name="Suriyachadkun C."/>
        </authorList>
    </citation>
    <scope>NUCLEOTIDE SEQUENCE [LARGE SCALE GENOMIC DNA]</scope>
    <source>
        <strain evidence="2 3">OC33-EN08</strain>
    </source>
</reference>
<name>A0ABU8MUL4_9PSEU</name>
<feature type="region of interest" description="Disordered" evidence="1">
    <location>
        <begin position="1"/>
        <end position="20"/>
    </location>
</feature>
<gene>
    <name evidence="2" type="ORF">WCD74_24550</name>
</gene>
<comment type="caution">
    <text evidence="2">The sequence shown here is derived from an EMBL/GenBank/DDBJ whole genome shotgun (WGS) entry which is preliminary data.</text>
</comment>
<proteinExistence type="predicted"/>
<feature type="compositionally biased region" description="Polar residues" evidence="1">
    <location>
        <begin position="1"/>
        <end position="10"/>
    </location>
</feature>
<organism evidence="2 3">
    <name type="scientific">Actinomycetospora aurantiaca</name>
    <dbReference type="NCBI Taxonomy" id="3129233"/>
    <lineage>
        <taxon>Bacteria</taxon>
        <taxon>Bacillati</taxon>
        <taxon>Actinomycetota</taxon>
        <taxon>Actinomycetes</taxon>
        <taxon>Pseudonocardiales</taxon>
        <taxon>Pseudonocardiaceae</taxon>
        <taxon>Actinomycetospora</taxon>
    </lineage>
</organism>
<keyword evidence="3" id="KW-1185">Reference proteome</keyword>
<protein>
    <submittedName>
        <fullName evidence="2">Uncharacterized protein</fullName>
    </submittedName>
</protein>
<dbReference type="EMBL" id="JBBEGN010000017">
    <property type="protein sequence ID" value="MEJ2870956.1"/>
    <property type="molecule type" value="Genomic_DNA"/>
</dbReference>
<evidence type="ECO:0000256" key="1">
    <source>
        <dbReference type="SAM" id="MobiDB-lite"/>
    </source>
</evidence>
<dbReference type="RefSeq" id="WP_337697528.1">
    <property type="nucleotide sequence ID" value="NZ_JBBEGN010000017.1"/>
</dbReference>
<evidence type="ECO:0000313" key="3">
    <source>
        <dbReference type="Proteomes" id="UP001385809"/>
    </source>
</evidence>